<protein>
    <submittedName>
        <fullName evidence="2">Uncharacterized protein</fullName>
    </submittedName>
</protein>
<reference evidence="2" key="1">
    <citation type="submission" date="2022-04" db="EMBL/GenBank/DDBJ databases">
        <title>A functionally conserved STORR gene fusion in Papaver species that diverged 16.8 million years ago.</title>
        <authorList>
            <person name="Catania T."/>
        </authorList>
    </citation>
    <scope>NUCLEOTIDE SEQUENCE</scope>
    <source>
        <strain evidence="2">S-188037</strain>
    </source>
</reference>
<dbReference type="GO" id="GO:0004601">
    <property type="term" value="F:peroxidase activity"/>
    <property type="evidence" value="ECO:0007669"/>
    <property type="project" value="InterPro"/>
</dbReference>
<keyword evidence="3" id="KW-1185">Reference proteome</keyword>
<dbReference type="InterPro" id="IPR010255">
    <property type="entry name" value="Haem_peroxidase_sf"/>
</dbReference>
<dbReference type="GO" id="GO:0020037">
    <property type="term" value="F:heme binding"/>
    <property type="evidence" value="ECO:0007669"/>
    <property type="project" value="InterPro"/>
</dbReference>
<dbReference type="Proteomes" id="UP001202328">
    <property type="component" value="Unassembled WGS sequence"/>
</dbReference>
<evidence type="ECO:0000313" key="2">
    <source>
        <dbReference type="EMBL" id="KAI3863176.1"/>
    </source>
</evidence>
<accession>A0AAD4S5A3</accession>
<evidence type="ECO:0000313" key="3">
    <source>
        <dbReference type="Proteomes" id="UP001202328"/>
    </source>
</evidence>
<dbReference type="AlphaFoldDB" id="A0AAD4S5A3"/>
<dbReference type="EMBL" id="JAJJMB010014053">
    <property type="protein sequence ID" value="KAI3863176.1"/>
    <property type="molecule type" value="Genomic_DNA"/>
</dbReference>
<gene>
    <name evidence="2" type="ORF">MKW98_015634</name>
</gene>
<organism evidence="2 3">
    <name type="scientific">Papaver atlanticum</name>
    <dbReference type="NCBI Taxonomy" id="357466"/>
    <lineage>
        <taxon>Eukaryota</taxon>
        <taxon>Viridiplantae</taxon>
        <taxon>Streptophyta</taxon>
        <taxon>Embryophyta</taxon>
        <taxon>Tracheophyta</taxon>
        <taxon>Spermatophyta</taxon>
        <taxon>Magnoliopsida</taxon>
        <taxon>Ranunculales</taxon>
        <taxon>Papaveraceae</taxon>
        <taxon>Papaveroideae</taxon>
        <taxon>Papaver</taxon>
    </lineage>
</organism>
<sequence>MKLSNWKENELLLIHLVVVHIKLLMAEPCRVSPKAPMISIDNTICETIKRDYYGFDDEDLYQHARLVTSAAELPQNRLSKT</sequence>
<feature type="chain" id="PRO_5041897114" evidence="1">
    <location>
        <begin position="27"/>
        <end position="81"/>
    </location>
</feature>
<proteinExistence type="predicted"/>
<evidence type="ECO:0000256" key="1">
    <source>
        <dbReference type="SAM" id="SignalP"/>
    </source>
</evidence>
<comment type="caution">
    <text evidence="2">The sequence shown here is derived from an EMBL/GenBank/DDBJ whole genome shotgun (WGS) entry which is preliminary data.</text>
</comment>
<dbReference type="SUPFAM" id="SSF48113">
    <property type="entry name" value="Heme-dependent peroxidases"/>
    <property type="match status" value="1"/>
</dbReference>
<dbReference type="GO" id="GO:0006979">
    <property type="term" value="P:response to oxidative stress"/>
    <property type="evidence" value="ECO:0007669"/>
    <property type="project" value="InterPro"/>
</dbReference>
<name>A0AAD4S5A3_9MAGN</name>
<feature type="signal peptide" evidence="1">
    <location>
        <begin position="1"/>
        <end position="26"/>
    </location>
</feature>
<keyword evidence="1" id="KW-0732">Signal</keyword>